<protein>
    <submittedName>
        <fullName evidence="1">Uncharacterized protein</fullName>
    </submittedName>
</protein>
<dbReference type="EMBL" id="JAASQP010000001">
    <property type="protein sequence ID" value="NIJ24629.1"/>
    <property type="molecule type" value="Genomic_DNA"/>
</dbReference>
<organism evidence="1 2">
    <name type="scientific">Sphingomonas japonica</name>
    <dbReference type="NCBI Taxonomy" id="511662"/>
    <lineage>
        <taxon>Bacteria</taxon>
        <taxon>Pseudomonadati</taxon>
        <taxon>Pseudomonadota</taxon>
        <taxon>Alphaproteobacteria</taxon>
        <taxon>Sphingomonadales</taxon>
        <taxon>Sphingomonadaceae</taxon>
        <taxon>Sphingomonas</taxon>
    </lineage>
</organism>
<reference evidence="1 2" key="1">
    <citation type="submission" date="2020-03" db="EMBL/GenBank/DDBJ databases">
        <title>Genomic Encyclopedia of Type Strains, Phase IV (KMG-IV): sequencing the most valuable type-strain genomes for metagenomic binning, comparative biology and taxonomic classification.</title>
        <authorList>
            <person name="Goeker M."/>
        </authorList>
    </citation>
    <scope>NUCLEOTIDE SEQUENCE [LARGE SCALE GENOMIC DNA]</scope>
    <source>
        <strain evidence="1 2">DSM 22753</strain>
    </source>
</reference>
<name>A0ABX0U232_9SPHN</name>
<evidence type="ECO:0000313" key="1">
    <source>
        <dbReference type="EMBL" id="NIJ24629.1"/>
    </source>
</evidence>
<dbReference type="RefSeq" id="WP_140046964.1">
    <property type="nucleotide sequence ID" value="NZ_BAAAEV010000001.1"/>
</dbReference>
<comment type="caution">
    <text evidence="1">The sequence shown here is derived from an EMBL/GenBank/DDBJ whole genome shotgun (WGS) entry which is preliminary data.</text>
</comment>
<evidence type="ECO:0000313" key="2">
    <source>
        <dbReference type="Proteomes" id="UP000788153"/>
    </source>
</evidence>
<dbReference type="Proteomes" id="UP000788153">
    <property type="component" value="Unassembled WGS sequence"/>
</dbReference>
<sequence>MADALATALDADLRALLTLRRDQLIDGGHQDLADIAHFVAVQPGDTLAAVEAEVGMPIATNLVDGTDFGQPDFTSSFEFIERHSGGWFEVVMILDDDGFALALFVLDDPNAAPPLPRLLRANA</sequence>
<keyword evidence="2" id="KW-1185">Reference proteome</keyword>
<proteinExistence type="predicted"/>
<gene>
    <name evidence="1" type="ORF">FHT01_002171</name>
</gene>
<accession>A0ABX0U232</accession>